<accession>A0A643F510</accession>
<dbReference type="RefSeq" id="WP_128093140.1">
    <property type="nucleotide sequence ID" value="NZ_JBHEEN010000001.1"/>
</dbReference>
<dbReference type="EMBL" id="VZPE01000001">
    <property type="protein sequence ID" value="KAB0573365.1"/>
    <property type="molecule type" value="Genomic_DNA"/>
</dbReference>
<protein>
    <submittedName>
        <fullName evidence="1">Uncharacterized protein</fullName>
    </submittedName>
</protein>
<comment type="caution">
    <text evidence="1">The sequence shown here is derived from an EMBL/GenBank/DDBJ whole genome shotgun (WGS) entry which is preliminary data.</text>
</comment>
<proteinExistence type="predicted"/>
<dbReference type="AlphaFoldDB" id="A0A643F510"/>
<evidence type="ECO:0000313" key="1">
    <source>
        <dbReference type="EMBL" id="KAB0573365.1"/>
    </source>
</evidence>
<organism evidence="1">
    <name type="scientific">Brucella pituitosa</name>
    <dbReference type="NCBI Taxonomy" id="571256"/>
    <lineage>
        <taxon>Bacteria</taxon>
        <taxon>Pseudomonadati</taxon>
        <taxon>Pseudomonadota</taxon>
        <taxon>Alphaproteobacteria</taxon>
        <taxon>Hyphomicrobiales</taxon>
        <taxon>Brucellaceae</taxon>
        <taxon>Brucella/Ochrobactrum group</taxon>
        <taxon>Brucella</taxon>
    </lineage>
</organism>
<name>A0A643F510_9HYPH</name>
<gene>
    <name evidence="1" type="ORF">F7Q93_02420</name>
</gene>
<reference evidence="1" key="1">
    <citation type="submission" date="2019-09" db="EMBL/GenBank/DDBJ databases">
        <title>Draft genome sequences of 48 bacterial type strains from the CCUG.</title>
        <authorList>
            <person name="Tunovic T."/>
            <person name="Pineiro-Iglesias B."/>
            <person name="Unosson C."/>
            <person name="Inganas E."/>
            <person name="Ohlen M."/>
            <person name="Cardew S."/>
            <person name="Jensie-Markopoulos S."/>
            <person name="Salva-Serra F."/>
            <person name="Jaen-Luchoro D."/>
            <person name="Karlsson R."/>
            <person name="Svensson-Stadler L."/>
            <person name="Chun J."/>
            <person name="Moore E."/>
        </authorList>
    </citation>
    <scope>NUCLEOTIDE SEQUENCE</scope>
    <source>
        <strain evidence="1">CCUG 50899</strain>
    </source>
</reference>
<sequence>MNGPKQSGDYPDRDIDCQEQIAPRLIDILDQAEASGWDRLEAANALAQVANGIHMGERGTDPNE</sequence>